<organism evidence="6 7">
    <name type="scientific">Candidatus Coproplasma avicola</name>
    <dbReference type="NCBI Taxonomy" id="2840744"/>
    <lineage>
        <taxon>Bacteria</taxon>
        <taxon>Bacillati</taxon>
        <taxon>Bacillota</taxon>
        <taxon>Clostridia</taxon>
        <taxon>Eubacteriales</taxon>
        <taxon>Candidatus Coproplasma</taxon>
    </lineage>
</organism>
<dbReference type="Gene3D" id="2.40.50.1020">
    <property type="entry name" value="LytTr DNA-binding domain"/>
    <property type="match status" value="1"/>
</dbReference>
<dbReference type="PANTHER" id="PTHR37299">
    <property type="entry name" value="TRANSCRIPTIONAL REGULATOR-RELATED"/>
    <property type="match status" value="1"/>
</dbReference>
<dbReference type="InterPro" id="IPR001789">
    <property type="entry name" value="Sig_transdc_resp-reg_receiver"/>
</dbReference>
<dbReference type="PROSITE" id="PS50110">
    <property type="entry name" value="RESPONSE_REGULATORY"/>
    <property type="match status" value="1"/>
</dbReference>
<evidence type="ECO:0000256" key="2">
    <source>
        <dbReference type="ARBA" id="ARBA00024867"/>
    </source>
</evidence>
<dbReference type="GO" id="GO:0003677">
    <property type="term" value="F:DNA binding"/>
    <property type="evidence" value="ECO:0007669"/>
    <property type="project" value="InterPro"/>
</dbReference>
<comment type="caution">
    <text evidence="6">The sequence shown here is derived from an EMBL/GenBank/DDBJ whole genome shotgun (WGS) entry which is preliminary data.</text>
</comment>
<sequence length="232" mass="26875">MKIAIVEDTKIHVKQLESHLDRYQQEEGETFEVFTFSDGLKFLDSIKQGYDIIFMDINMPYIDGMETAKRLREIDRYACLIFITELSQYAISGYEVAAFDFVVKPVSYEMFRPKLAKAIAEVNKNNLGKLCIRNKDVIRMVKIQDIYYIETVQHKIIYHLANEDVEVWDSLDKAESRLPPGRFARCGTSYLVNLAHVVMVKGNTVTLPNTTLPISRLKKKEFIDSLIKFTML</sequence>
<dbReference type="InterPro" id="IPR046947">
    <property type="entry name" value="LytR-like"/>
</dbReference>
<proteinExistence type="predicted"/>
<accession>A0A9D1E6Y0</accession>
<feature type="modified residue" description="4-aspartylphosphate" evidence="3">
    <location>
        <position position="56"/>
    </location>
</feature>
<feature type="domain" description="HTH LytTR-type" evidence="5">
    <location>
        <begin position="140"/>
        <end position="228"/>
    </location>
</feature>
<dbReference type="Proteomes" id="UP000823913">
    <property type="component" value="Unassembled WGS sequence"/>
</dbReference>
<dbReference type="PROSITE" id="PS50930">
    <property type="entry name" value="HTH_LYTTR"/>
    <property type="match status" value="1"/>
</dbReference>
<evidence type="ECO:0000256" key="3">
    <source>
        <dbReference type="PROSITE-ProRule" id="PRU00169"/>
    </source>
</evidence>
<dbReference type="Pfam" id="PF04397">
    <property type="entry name" value="LytTR"/>
    <property type="match status" value="1"/>
</dbReference>
<dbReference type="SMART" id="SM00850">
    <property type="entry name" value="LytTR"/>
    <property type="match status" value="1"/>
</dbReference>
<reference evidence="6" key="2">
    <citation type="journal article" date="2021" name="PeerJ">
        <title>Extensive microbial diversity within the chicken gut microbiome revealed by metagenomics and culture.</title>
        <authorList>
            <person name="Gilroy R."/>
            <person name="Ravi A."/>
            <person name="Getino M."/>
            <person name="Pursley I."/>
            <person name="Horton D.L."/>
            <person name="Alikhan N.F."/>
            <person name="Baker D."/>
            <person name="Gharbi K."/>
            <person name="Hall N."/>
            <person name="Watson M."/>
            <person name="Adriaenssens E.M."/>
            <person name="Foster-Nyarko E."/>
            <person name="Jarju S."/>
            <person name="Secka A."/>
            <person name="Antonio M."/>
            <person name="Oren A."/>
            <person name="Chaudhuri R.R."/>
            <person name="La Ragione R."/>
            <person name="Hildebrand F."/>
            <person name="Pallen M.J."/>
        </authorList>
    </citation>
    <scope>NUCLEOTIDE SEQUENCE</scope>
    <source>
        <strain evidence="6">ChiW16-3235</strain>
    </source>
</reference>
<keyword evidence="3" id="KW-0597">Phosphoprotein</keyword>
<name>A0A9D1E6Y0_9FIRM</name>
<comment type="function">
    <text evidence="2">May play the central regulatory role in sporulation. It may be an element of the effector pathway responsible for the activation of sporulation genes in response to nutritional stress. Spo0A may act in concert with spo0H (a sigma factor) to control the expression of some genes that are critical to the sporulation process.</text>
</comment>
<feature type="domain" description="Response regulatory" evidence="4">
    <location>
        <begin position="2"/>
        <end position="119"/>
    </location>
</feature>
<evidence type="ECO:0000259" key="5">
    <source>
        <dbReference type="PROSITE" id="PS50930"/>
    </source>
</evidence>
<dbReference type="Pfam" id="PF00072">
    <property type="entry name" value="Response_reg"/>
    <property type="match status" value="1"/>
</dbReference>
<dbReference type="InterPro" id="IPR011006">
    <property type="entry name" value="CheY-like_superfamily"/>
</dbReference>
<evidence type="ECO:0000313" key="7">
    <source>
        <dbReference type="Proteomes" id="UP000823913"/>
    </source>
</evidence>
<dbReference type="Gene3D" id="3.40.50.2300">
    <property type="match status" value="1"/>
</dbReference>
<dbReference type="GO" id="GO:0000156">
    <property type="term" value="F:phosphorelay response regulator activity"/>
    <property type="evidence" value="ECO:0007669"/>
    <property type="project" value="InterPro"/>
</dbReference>
<dbReference type="PANTHER" id="PTHR37299:SF1">
    <property type="entry name" value="STAGE 0 SPORULATION PROTEIN A HOMOLOG"/>
    <property type="match status" value="1"/>
</dbReference>
<dbReference type="InterPro" id="IPR007492">
    <property type="entry name" value="LytTR_DNA-bd_dom"/>
</dbReference>
<dbReference type="SMART" id="SM00448">
    <property type="entry name" value="REC"/>
    <property type="match status" value="1"/>
</dbReference>
<evidence type="ECO:0000256" key="1">
    <source>
        <dbReference type="ARBA" id="ARBA00018672"/>
    </source>
</evidence>
<evidence type="ECO:0000313" key="6">
    <source>
        <dbReference type="EMBL" id="HIR67410.1"/>
    </source>
</evidence>
<reference evidence="6" key="1">
    <citation type="submission" date="2020-10" db="EMBL/GenBank/DDBJ databases">
        <authorList>
            <person name="Gilroy R."/>
        </authorList>
    </citation>
    <scope>NUCLEOTIDE SEQUENCE</scope>
    <source>
        <strain evidence="6">ChiW16-3235</strain>
    </source>
</reference>
<gene>
    <name evidence="6" type="ORF">IAB94_05140</name>
</gene>
<evidence type="ECO:0000259" key="4">
    <source>
        <dbReference type="PROSITE" id="PS50110"/>
    </source>
</evidence>
<dbReference type="EMBL" id="DVHK01000109">
    <property type="protein sequence ID" value="HIR67410.1"/>
    <property type="molecule type" value="Genomic_DNA"/>
</dbReference>
<dbReference type="AlphaFoldDB" id="A0A9D1E6Y0"/>
<dbReference type="SUPFAM" id="SSF52172">
    <property type="entry name" value="CheY-like"/>
    <property type="match status" value="1"/>
</dbReference>
<protein>
    <recommendedName>
        <fullName evidence="1">Stage 0 sporulation protein A homolog</fullName>
    </recommendedName>
</protein>